<evidence type="ECO:0000256" key="7">
    <source>
        <dbReference type="ARBA" id="ARBA00023065"/>
    </source>
</evidence>
<keyword evidence="8 10" id="KW-0472">Membrane</keyword>
<dbReference type="Gene3D" id="6.10.140.1330">
    <property type="match status" value="1"/>
</dbReference>
<keyword evidence="2" id="KW-0813">Transport</keyword>
<feature type="transmembrane region" description="Helical" evidence="10">
    <location>
        <begin position="16"/>
        <end position="37"/>
    </location>
</feature>
<evidence type="ECO:0000256" key="6">
    <source>
        <dbReference type="ARBA" id="ARBA00023053"/>
    </source>
</evidence>
<protein>
    <submittedName>
        <fullName evidence="12">Na+/H+ and K+/H+ antiporter</fullName>
    </submittedName>
</protein>
<dbReference type="Proteomes" id="UP001067231">
    <property type="component" value="Unassembled WGS sequence"/>
</dbReference>
<sequence>MEQMSIFPPEITGEQVMTVVCLFGICAPSSALLESFFGHRTILNGKIRLPLSVVLFGYGILMDYVLRTFDFGIFSMAIRHAESMHPNIIFTVLLPICLYESSSQLNYHIFRRNLVSSVLLALPGVIVSMILTTIFMYYFVGGIFDWTCSLLISSILSATDPVAVIASLHQLNAPDKLASLVDGESLLNDGAAVVFFQLCKNILMNRVMEPSLILTSGWIFTRCALGGPILGFLFGWGVYLFLKIAQATNDVQVFIAISIVYTLFFLSELVHSSGVLAVVSYGVFMSSRKAALFKPKAQEIHNIIIHFIGKLGNHMIFLLAGIVSARLFRPYIENTSMLINLFLLFAAICVIRGIMVLILSPLLTRIGYGLTVKEAVILIWGGLRGGVSLALAMSLESEEYIDPELKGQIAFYVAGTVLLTLLINGTTVEFIYKQLQLYTTPKFHRMFFKKVMKSINEEYRSVLDSQIRHHWFFNAHPGLLELCDTFIPKIMDAKMTETGEITLSNQLSPYVFIKNVKSTNIQLVMQDPANSTGQDSVTFLNQRTLSCLTKDDELEDRFIKELDLDLDLNLNHEQSDRNSVKASISIEDSQTILLINSGQISNQDNSSVSTFKRESLVSDTCRNKVGRHVYIGQMVLSTVWQSYDLLFKDHVISGAALVVLKKAISKVFYSCEELNLPIHFAFSSEWDSIRGQLWICKESLLTDTRTLSLSNELLGEGNQKSIASSTCLPSFINYYKNKVKAKNLFLDVEVLFSFITARVDLLEHDFQELQSYLGSSSIQLFQNQIIEAQQYLDLLLSYSQEQYNVAISHISVNILFNAIRDSMKVLVKSRLLLEEDEEKLLALFEDRRFIFSSSLSREVINEYTPEN</sequence>
<comment type="subcellular location">
    <subcellularLocation>
        <location evidence="1">Cell membrane</location>
        <topology evidence="1">Multi-pass membrane protein</topology>
    </subcellularLocation>
</comment>
<gene>
    <name evidence="12" type="ORF">OJ253_2032</name>
</gene>
<feature type="transmembrane region" description="Helical" evidence="10">
    <location>
        <begin position="375"/>
        <end position="397"/>
    </location>
</feature>
<keyword evidence="3" id="KW-1003">Cell membrane</keyword>
<evidence type="ECO:0000256" key="5">
    <source>
        <dbReference type="ARBA" id="ARBA00022989"/>
    </source>
</evidence>
<dbReference type="Pfam" id="PF00999">
    <property type="entry name" value="Na_H_Exchanger"/>
    <property type="match status" value="1"/>
</dbReference>
<proteinExistence type="predicted"/>
<evidence type="ECO:0000256" key="9">
    <source>
        <dbReference type="ARBA" id="ARBA00023201"/>
    </source>
</evidence>
<comment type="caution">
    <text evidence="12">The sequence shown here is derived from an EMBL/GenBank/DDBJ whole genome shotgun (WGS) entry which is preliminary data.</text>
</comment>
<dbReference type="InterPro" id="IPR006153">
    <property type="entry name" value="Cation/H_exchanger_TM"/>
</dbReference>
<feature type="transmembrane region" description="Helical" evidence="10">
    <location>
        <begin position="114"/>
        <end position="140"/>
    </location>
</feature>
<name>A0A9D5HX16_9CRYT</name>
<evidence type="ECO:0000256" key="8">
    <source>
        <dbReference type="ARBA" id="ARBA00023136"/>
    </source>
</evidence>
<evidence type="ECO:0000313" key="12">
    <source>
        <dbReference type="EMBL" id="KAJ1608188.1"/>
    </source>
</evidence>
<dbReference type="GO" id="GO:0005886">
    <property type="term" value="C:plasma membrane"/>
    <property type="evidence" value="ECO:0007669"/>
    <property type="project" value="UniProtKB-SubCell"/>
</dbReference>
<feature type="transmembrane region" description="Helical" evidence="10">
    <location>
        <begin position="219"/>
        <end position="242"/>
    </location>
</feature>
<dbReference type="GO" id="GO:0098719">
    <property type="term" value="P:sodium ion import across plasma membrane"/>
    <property type="evidence" value="ECO:0007669"/>
    <property type="project" value="TreeGrafter"/>
</dbReference>
<feature type="transmembrane region" description="Helical" evidence="10">
    <location>
        <begin position="303"/>
        <end position="325"/>
    </location>
</feature>
<evidence type="ECO:0000256" key="2">
    <source>
        <dbReference type="ARBA" id="ARBA00022448"/>
    </source>
</evidence>
<dbReference type="InterPro" id="IPR018422">
    <property type="entry name" value="Cation/H_exchanger_CPA1"/>
</dbReference>
<dbReference type="PANTHER" id="PTHR10110:SF86">
    <property type="entry name" value="SODIUM_HYDROGEN EXCHANGER 7"/>
    <property type="match status" value="1"/>
</dbReference>
<dbReference type="GO" id="GO:0015386">
    <property type="term" value="F:potassium:proton antiporter activity"/>
    <property type="evidence" value="ECO:0007669"/>
    <property type="project" value="TreeGrafter"/>
</dbReference>
<feature type="transmembrane region" description="Helical" evidence="10">
    <location>
        <begin position="254"/>
        <end position="283"/>
    </location>
</feature>
<feature type="transmembrane region" description="Helical" evidence="10">
    <location>
        <begin position="337"/>
        <end position="363"/>
    </location>
</feature>
<evidence type="ECO:0000259" key="11">
    <source>
        <dbReference type="Pfam" id="PF00999"/>
    </source>
</evidence>
<evidence type="ECO:0000256" key="4">
    <source>
        <dbReference type="ARBA" id="ARBA00022692"/>
    </source>
</evidence>
<feature type="transmembrane region" description="Helical" evidence="10">
    <location>
        <begin position="409"/>
        <end position="432"/>
    </location>
</feature>
<dbReference type="GO" id="GO:0051453">
    <property type="term" value="P:regulation of intracellular pH"/>
    <property type="evidence" value="ECO:0007669"/>
    <property type="project" value="TreeGrafter"/>
</dbReference>
<evidence type="ECO:0000256" key="1">
    <source>
        <dbReference type="ARBA" id="ARBA00004651"/>
    </source>
</evidence>
<dbReference type="OrthoDB" id="441412at2759"/>
<reference evidence="12" key="1">
    <citation type="submission" date="2022-10" db="EMBL/GenBank/DDBJ databases">
        <title>Adaptive evolution leads to modifications in subtelomeric GC content in a zoonotic Cryptosporidium species.</title>
        <authorList>
            <person name="Li J."/>
            <person name="Feng Y."/>
            <person name="Xiao L."/>
        </authorList>
    </citation>
    <scope>NUCLEOTIDE SEQUENCE</scope>
    <source>
        <strain evidence="12">33844</strain>
    </source>
</reference>
<keyword evidence="4 10" id="KW-0812">Transmembrane</keyword>
<dbReference type="EMBL" id="JAPCXC010000047">
    <property type="protein sequence ID" value="KAJ1608188.1"/>
    <property type="molecule type" value="Genomic_DNA"/>
</dbReference>
<keyword evidence="7" id="KW-0406">Ion transport</keyword>
<keyword evidence="6" id="KW-0915">Sodium</keyword>
<feature type="domain" description="Cation/H+ exchanger transmembrane" evidence="11">
    <location>
        <begin position="44"/>
        <end position="432"/>
    </location>
</feature>
<feature type="transmembrane region" description="Helical" evidence="10">
    <location>
        <begin position="49"/>
        <end position="66"/>
    </location>
</feature>
<dbReference type="AlphaFoldDB" id="A0A9D5HX16"/>
<keyword evidence="5 10" id="KW-1133">Transmembrane helix</keyword>
<keyword evidence="9" id="KW-0739">Sodium transport</keyword>
<evidence type="ECO:0000256" key="10">
    <source>
        <dbReference type="SAM" id="Phobius"/>
    </source>
</evidence>
<dbReference type="GO" id="GO:0015385">
    <property type="term" value="F:sodium:proton antiporter activity"/>
    <property type="evidence" value="ECO:0007669"/>
    <property type="project" value="InterPro"/>
</dbReference>
<accession>A0A9D5HX16</accession>
<dbReference type="PANTHER" id="PTHR10110">
    <property type="entry name" value="SODIUM/HYDROGEN EXCHANGER"/>
    <property type="match status" value="1"/>
</dbReference>
<evidence type="ECO:0000256" key="3">
    <source>
        <dbReference type="ARBA" id="ARBA00022475"/>
    </source>
</evidence>
<organism evidence="12">
    <name type="scientific">Cryptosporidium canis</name>
    <dbReference type="NCBI Taxonomy" id="195482"/>
    <lineage>
        <taxon>Eukaryota</taxon>
        <taxon>Sar</taxon>
        <taxon>Alveolata</taxon>
        <taxon>Apicomplexa</taxon>
        <taxon>Conoidasida</taxon>
        <taxon>Coccidia</taxon>
        <taxon>Eucoccidiorida</taxon>
        <taxon>Eimeriorina</taxon>
        <taxon>Cryptosporidiidae</taxon>
        <taxon>Cryptosporidium</taxon>
    </lineage>
</organism>
<feature type="transmembrane region" description="Helical" evidence="10">
    <location>
        <begin position="86"/>
        <end position="102"/>
    </location>
</feature>